<dbReference type="InterPro" id="IPR045851">
    <property type="entry name" value="AMP-bd_C_sf"/>
</dbReference>
<dbReference type="RefSeq" id="WP_083999644.1">
    <property type="nucleotide sequence ID" value="NZ_BAABKU010000006.1"/>
</dbReference>
<dbReference type="SUPFAM" id="SSF56801">
    <property type="entry name" value="Acetyl-CoA synthetase-like"/>
    <property type="match status" value="1"/>
</dbReference>
<gene>
    <name evidence="5" type="ORF">MB27_29105</name>
</gene>
<proteinExistence type="inferred from homology"/>
<feature type="compositionally biased region" description="Basic and acidic residues" evidence="3">
    <location>
        <begin position="91"/>
        <end position="105"/>
    </location>
</feature>
<evidence type="ECO:0000313" key="6">
    <source>
        <dbReference type="Proteomes" id="UP000054537"/>
    </source>
</evidence>
<dbReference type="Pfam" id="PF13193">
    <property type="entry name" value="AMP-binding_C"/>
    <property type="match status" value="1"/>
</dbReference>
<evidence type="ECO:0000313" key="5">
    <source>
        <dbReference type="EMBL" id="KHD74397.1"/>
    </source>
</evidence>
<dbReference type="Proteomes" id="UP000054537">
    <property type="component" value="Unassembled WGS sequence"/>
</dbReference>
<dbReference type="PANTHER" id="PTHR43201">
    <property type="entry name" value="ACYL-COA SYNTHETASE"/>
    <property type="match status" value="1"/>
</dbReference>
<dbReference type="GO" id="GO:0031956">
    <property type="term" value="F:medium-chain fatty acid-CoA ligase activity"/>
    <property type="evidence" value="ECO:0007669"/>
    <property type="project" value="TreeGrafter"/>
</dbReference>
<dbReference type="eggNOG" id="COG0318">
    <property type="taxonomic scope" value="Bacteria"/>
</dbReference>
<evidence type="ECO:0000256" key="2">
    <source>
        <dbReference type="ARBA" id="ARBA00022598"/>
    </source>
</evidence>
<evidence type="ECO:0000256" key="3">
    <source>
        <dbReference type="SAM" id="MobiDB-lite"/>
    </source>
</evidence>
<keyword evidence="6" id="KW-1185">Reference proteome</keyword>
<dbReference type="Gene3D" id="3.30.300.30">
    <property type="match status" value="1"/>
</dbReference>
<dbReference type="PANTHER" id="PTHR43201:SF5">
    <property type="entry name" value="MEDIUM-CHAIN ACYL-COA LIGASE ACSF2, MITOCHONDRIAL"/>
    <property type="match status" value="1"/>
</dbReference>
<dbReference type="OrthoDB" id="9803968at2"/>
<dbReference type="InterPro" id="IPR025110">
    <property type="entry name" value="AMP-bd_C"/>
</dbReference>
<evidence type="ECO:0000259" key="4">
    <source>
        <dbReference type="Pfam" id="PF13193"/>
    </source>
</evidence>
<name>A0A0A6X2R6_ACTUT</name>
<comment type="caution">
    <text evidence="5">The sequence shown here is derived from an EMBL/GenBank/DDBJ whole genome shotgun (WGS) entry which is preliminary data.</text>
</comment>
<dbReference type="AlphaFoldDB" id="A0A0A6X2R6"/>
<feature type="region of interest" description="Disordered" evidence="3">
    <location>
        <begin position="73"/>
        <end position="105"/>
    </location>
</feature>
<keyword evidence="2" id="KW-0436">Ligase</keyword>
<feature type="domain" description="AMP-binding enzyme C-terminal" evidence="4">
    <location>
        <begin position="16"/>
        <end position="88"/>
    </location>
</feature>
<protein>
    <recommendedName>
        <fullName evidence="4">AMP-binding enzyme C-terminal domain-containing protein</fullName>
    </recommendedName>
</protein>
<dbReference type="GO" id="GO:0006631">
    <property type="term" value="P:fatty acid metabolic process"/>
    <property type="evidence" value="ECO:0007669"/>
    <property type="project" value="TreeGrafter"/>
</dbReference>
<dbReference type="STRING" id="1869.MB27_29105"/>
<accession>A0A0A6X2R6</accession>
<comment type="similarity">
    <text evidence="1">Belongs to the ATP-dependent AMP-binding enzyme family.</text>
</comment>
<reference evidence="5 6" key="1">
    <citation type="submission" date="2014-10" db="EMBL/GenBank/DDBJ databases">
        <title>Draft genome sequence of Actinoplanes utahensis NRRL 12052.</title>
        <authorList>
            <person name="Velasco-Bucheli B."/>
            <person name="del Cerro C."/>
            <person name="Hormigo D."/>
            <person name="Garcia J.L."/>
            <person name="Acebal C."/>
            <person name="Arroyo M."/>
            <person name="de la Mata I."/>
        </authorList>
    </citation>
    <scope>NUCLEOTIDE SEQUENCE [LARGE SCALE GENOMIC DNA]</scope>
    <source>
        <strain evidence="5 6">NRRL 12052</strain>
    </source>
</reference>
<dbReference type="EMBL" id="JRTT01000045">
    <property type="protein sequence ID" value="KHD74397.1"/>
    <property type="molecule type" value="Genomic_DNA"/>
</dbReference>
<organism evidence="5 6">
    <name type="scientific">Actinoplanes utahensis</name>
    <dbReference type="NCBI Taxonomy" id="1869"/>
    <lineage>
        <taxon>Bacteria</taxon>
        <taxon>Bacillati</taxon>
        <taxon>Actinomycetota</taxon>
        <taxon>Actinomycetes</taxon>
        <taxon>Micromonosporales</taxon>
        <taxon>Micromonosporaceae</taxon>
        <taxon>Actinoplanes</taxon>
    </lineage>
</organism>
<sequence>MIVSGGENVYPGPVAAVITEHPDVSDVLLESVADPEFGQRLRATVEIHPGRALTADQLRDWLRPRLSDAERPRDLSIVPALHRTATGKPLRKPEVSRETSQHRDG</sequence>
<evidence type="ECO:0000256" key="1">
    <source>
        <dbReference type="ARBA" id="ARBA00006432"/>
    </source>
</evidence>